<dbReference type="Pfam" id="PF00361">
    <property type="entry name" value="Proton_antipo_M"/>
    <property type="match status" value="1"/>
</dbReference>
<accession>A0A934NDB7</accession>
<feature type="transmembrane region" description="Helical" evidence="8">
    <location>
        <begin position="170"/>
        <end position="189"/>
    </location>
</feature>
<dbReference type="InterPro" id="IPR050586">
    <property type="entry name" value="CPA3_Na-H_Antiporter_D"/>
</dbReference>
<dbReference type="Proteomes" id="UP000620075">
    <property type="component" value="Unassembled WGS sequence"/>
</dbReference>
<dbReference type="AlphaFoldDB" id="A0A934NDB7"/>
<feature type="transmembrane region" description="Helical" evidence="8">
    <location>
        <begin position="25"/>
        <end position="46"/>
    </location>
</feature>
<proteinExistence type="inferred from homology"/>
<gene>
    <name evidence="10" type="ORF">JF888_14630</name>
</gene>
<evidence type="ECO:0000256" key="3">
    <source>
        <dbReference type="ARBA" id="ARBA00022475"/>
    </source>
</evidence>
<protein>
    <recommendedName>
        <fullName evidence="9">NADH:quinone oxidoreductase/Mrp antiporter transmembrane domain-containing protein</fullName>
    </recommendedName>
</protein>
<dbReference type="PANTHER" id="PTHR42703:SF1">
    <property type="entry name" value="NA(+)_H(+) ANTIPORTER SUBUNIT D1"/>
    <property type="match status" value="1"/>
</dbReference>
<feature type="transmembrane region" description="Helical" evidence="8">
    <location>
        <begin position="240"/>
        <end position="258"/>
    </location>
</feature>
<name>A0A934NDB7_9BACT</name>
<feature type="transmembrane region" description="Helical" evidence="8">
    <location>
        <begin position="310"/>
        <end position="330"/>
    </location>
</feature>
<feature type="transmembrane region" description="Helical" evidence="8">
    <location>
        <begin position="53"/>
        <end position="73"/>
    </location>
</feature>
<evidence type="ECO:0000313" key="11">
    <source>
        <dbReference type="Proteomes" id="UP000620075"/>
    </source>
</evidence>
<feature type="domain" description="NADH:quinone oxidoreductase/Mrp antiporter transmembrane" evidence="9">
    <location>
        <begin position="163"/>
        <end position="355"/>
    </location>
</feature>
<evidence type="ECO:0000256" key="4">
    <source>
        <dbReference type="ARBA" id="ARBA00022692"/>
    </source>
</evidence>
<dbReference type="GO" id="GO:0005886">
    <property type="term" value="C:plasma membrane"/>
    <property type="evidence" value="ECO:0007669"/>
    <property type="project" value="UniProtKB-SubCell"/>
</dbReference>
<evidence type="ECO:0000256" key="8">
    <source>
        <dbReference type="SAM" id="Phobius"/>
    </source>
</evidence>
<organism evidence="10 11">
    <name type="scientific">Candidatus Dormiibacter inghamiae</name>
    <dbReference type="NCBI Taxonomy" id="3127013"/>
    <lineage>
        <taxon>Bacteria</taxon>
        <taxon>Bacillati</taxon>
        <taxon>Candidatus Dormiibacterota</taxon>
        <taxon>Candidatus Dormibacteria</taxon>
        <taxon>Candidatus Dormibacterales</taxon>
        <taxon>Candidatus Dormibacteraceae</taxon>
        <taxon>Candidatus Dormiibacter</taxon>
    </lineage>
</organism>
<evidence type="ECO:0000313" key="10">
    <source>
        <dbReference type="EMBL" id="MBJ7604401.1"/>
    </source>
</evidence>
<dbReference type="PANTHER" id="PTHR42703">
    <property type="entry name" value="NADH DEHYDROGENASE"/>
    <property type="match status" value="1"/>
</dbReference>
<evidence type="ECO:0000256" key="1">
    <source>
        <dbReference type="ARBA" id="ARBA00004651"/>
    </source>
</evidence>
<feature type="transmembrane region" description="Helical" evidence="8">
    <location>
        <begin position="535"/>
        <end position="554"/>
    </location>
</feature>
<feature type="transmembrane region" description="Helical" evidence="8">
    <location>
        <begin position="113"/>
        <end position="132"/>
    </location>
</feature>
<evidence type="ECO:0000259" key="9">
    <source>
        <dbReference type="Pfam" id="PF00361"/>
    </source>
</evidence>
<feature type="transmembrane region" description="Helical" evidence="8">
    <location>
        <begin position="337"/>
        <end position="354"/>
    </location>
</feature>
<feature type="transmembrane region" description="Helical" evidence="8">
    <location>
        <begin position="422"/>
        <end position="442"/>
    </location>
</feature>
<keyword evidence="4 7" id="KW-0812">Transmembrane</keyword>
<reference evidence="10 11" key="1">
    <citation type="submission" date="2020-10" db="EMBL/GenBank/DDBJ databases">
        <title>Ca. Dormibacterota MAGs.</title>
        <authorList>
            <person name="Montgomery K."/>
        </authorList>
    </citation>
    <scope>NUCLEOTIDE SEQUENCE [LARGE SCALE GENOMIC DNA]</scope>
    <source>
        <strain evidence="10">SC8811_S16_3</strain>
    </source>
</reference>
<feature type="transmembrane region" description="Helical" evidence="8">
    <location>
        <begin position="625"/>
        <end position="643"/>
    </location>
</feature>
<feature type="transmembrane region" description="Helical" evidence="8">
    <location>
        <begin position="144"/>
        <end position="164"/>
    </location>
</feature>
<feature type="transmembrane region" description="Helical" evidence="8">
    <location>
        <begin position="279"/>
        <end position="298"/>
    </location>
</feature>
<evidence type="ECO:0000256" key="2">
    <source>
        <dbReference type="ARBA" id="ARBA00005346"/>
    </source>
</evidence>
<dbReference type="InterPro" id="IPR001750">
    <property type="entry name" value="ND/Mrp_TM"/>
</dbReference>
<dbReference type="EMBL" id="JAEKNQ010000057">
    <property type="protein sequence ID" value="MBJ7604401.1"/>
    <property type="molecule type" value="Genomic_DNA"/>
</dbReference>
<feature type="transmembrane region" description="Helical" evidence="8">
    <location>
        <begin position="493"/>
        <end position="515"/>
    </location>
</feature>
<evidence type="ECO:0000256" key="7">
    <source>
        <dbReference type="RuleBase" id="RU000320"/>
    </source>
</evidence>
<feature type="transmembrane region" description="Helical" evidence="8">
    <location>
        <begin position="201"/>
        <end position="220"/>
    </location>
</feature>
<sequence length="649" mass="68394">MSHLSTFLAAALARGFNLDPTKALPYAAPGVLVIPLLGLLILILGVRTRRSAAFVGLVTVVLTMADLGLITWARFRNQEALRYAYQWINTPVSFSGDPRFQGFGVDLAIRLDHVTLVAALVVAVIFLAVLSWHRAAGRGEQGPIRFQVNALFLLLSALGVIVSGDLAELAAFWFAAGLATYLLLSQRWGSDVFGRASRFGLALPLLGDMALLSAISLFYSRAASLDLDRLQTSVRTTPGVGLKFLSMLAVLIVLAVAVRAAIWPFTAWQTATTEQPPSLWALVLGVWPVLAGVVLYRWLPVITQAGPQVLVGLAAALALAAILGPVLSLLAFDLRRAVQLASSGAVAAALLAMLSSMPPQHGLGWLAAGAPRWVALVGLVSLFGAGMARAGLGLVGGGLALRYRSPELQHLGAGWQRLPGSTAGMIVALLTLSLAAFAAPALQPSTALAARVVFGLALLLAGLGVGRVYSMVAHGAIPRRRGFEPSRVREMRPLAMAAGLLPAGLALVAQGLLLWKPWLGFLGAGTAQPDPARLLIWLLPGLVGFALAAALVFVRRAQAMNQLRHAGAAYRRLWAIARLSFGRFFSRPALELTRLLEVRGLPVAEAALGRALVTAGLLAGRRLSLLRAGLAVLAVLALGFALLTPGVRR</sequence>
<comment type="subcellular location">
    <subcellularLocation>
        <location evidence="1">Cell membrane</location>
        <topology evidence="1">Multi-pass membrane protein</topology>
    </subcellularLocation>
    <subcellularLocation>
        <location evidence="7">Membrane</location>
        <topology evidence="7">Multi-pass membrane protein</topology>
    </subcellularLocation>
</comment>
<evidence type="ECO:0000256" key="6">
    <source>
        <dbReference type="ARBA" id="ARBA00023136"/>
    </source>
</evidence>
<keyword evidence="5 8" id="KW-1133">Transmembrane helix</keyword>
<dbReference type="RefSeq" id="WP_338181987.1">
    <property type="nucleotide sequence ID" value="NZ_JAEKNQ010000057.1"/>
</dbReference>
<feature type="transmembrane region" description="Helical" evidence="8">
    <location>
        <begin position="448"/>
        <end position="472"/>
    </location>
</feature>
<evidence type="ECO:0000256" key="5">
    <source>
        <dbReference type="ARBA" id="ARBA00022989"/>
    </source>
</evidence>
<comment type="similarity">
    <text evidence="2">Belongs to the CPA3 antiporters (TC 2.A.63) subunit D family.</text>
</comment>
<keyword evidence="3" id="KW-1003">Cell membrane</keyword>
<keyword evidence="6 8" id="KW-0472">Membrane</keyword>
<feature type="transmembrane region" description="Helical" evidence="8">
    <location>
        <begin position="374"/>
        <end position="401"/>
    </location>
</feature>
<comment type="caution">
    <text evidence="10">The sequence shown here is derived from an EMBL/GenBank/DDBJ whole genome shotgun (WGS) entry which is preliminary data.</text>
</comment>